<keyword evidence="4 5" id="KW-0949">S-adenosyl-L-methionine</keyword>
<keyword evidence="2 6" id="KW-0489">Methyltransferase</keyword>
<dbReference type="Pfam" id="PF13649">
    <property type="entry name" value="Methyltransf_25"/>
    <property type="match status" value="1"/>
</dbReference>
<dbReference type="InterPro" id="IPR010675">
    <property type="entry name" value="Bin3_C"/>
</dbReference>
<dbReference type="Pfam" id="PF06859">
    <property type="entry name" value="Bin3"/>
    <property type="match status" value="1"/>
</dbReference>
<dbReference type="SUPFAM" id="SSF53335">
    <property type="entry name" value="S-adenosyl-L-methionine-dependent methyltransferases"/>
    <property type="match status" value="1"/>
</dbReference>
<dbReference type="PANTHER" id="PTHR12315:SF0">
    <property type="entry name" value="7SK SNRNA METHYLPHOSPHATE CAPPING ENZYME"/>
    <property type="match status" value="1"/>
</dbReference>
<dbReference type="EC" id="2.1.1.-" evidence="6"/>
<reference evidence="9" key="1">
    <citation type="submission" date="2020-04" db="EMBL/GenBank/DDBJ databases">
        <title>Analysis of mating type loci in Filobasidium floriforme.</title>
        <authorList>
            <person name="Nowrousian M."/>
        </authorList>
    </citation>
    <scope>NUCLEOTIDE SEQUENCE</scope>
    <source>
        <strain evidence="9">CBS 6242</strain>
    </source>
</reference>
<evidence type="ECO:0000256" key="4">
    <source>
        <dbReference type="ARBA" id="ARBA00022691"/>
    </source>
</evidence>
<dbReference type="PANTHER" id="PTHR12315">
    <property type="entry name" value="BICOID-INTERACTING PROTEIN RELATED"/>
    <property type="match status" value="1"/>
</dbReference>
<name>A0A8K0NR81_9TREE</name>
<dbReference type="CDD" id="cd02440">
    <property type="entry name" value="AdoMet_MTases"/>
    <property type="match status" value="1"/>
</dbReference>
<dbReference type="InterPro" id="IPR029063">
    <property type="entry name" value="SAM-dependent_MTases_sf"/>
</dbReference>
<keyword evidence="3 6" id="KW-0808">Transferase</keyword>
<comment type="similarity">
    <text evidence="1 6">Belongs to the methyltransferase superfamily.</text>
</comment>
<dbReference type="GO" id="GO:0008171">
    <property type="term" value="F:O-methyltransferase activity"/>
    <property type="evidence" value="ECO:0007669"/>
    <property type="project" value="UniProtKB-UniRule"/>
</dbReference>
<dbReference type="GO" id="GO:0017069">
    <property type="term" value="F:snRNA binding"/>
    <property type="evidence" value="ECO:0007669"/>
    <property type="project" value="TreeGrafter"/>
</dbReference>
<evidence type="ECO:0000259" key="8">
    <source>
        <dbReference type="PROSITE" id="PS51515"/>
    </source>
</evidence>
<comment type="caution">
    <text evidence="9">The sequence shown here is derived from an EMBL/GenBank/DDBJ whole genome shotgun (WGS) entry which is preliminary data.</text>
</comment>
<dbReference type="InterPro" id="IPR039772">
    <property type="entry name" value="Bin3-like"/>
</dbReference>
<organism evidence="9 10">
    <name type="scientific">Filobasidium floriforme</name>
    <dbReference type="NCBI Taxonomy" id="5210"/>
    <lineage>
        <taxon>Eukaryota</taxon>
        <taxon>Fungi</taxon>
        <taxon>Dikarya</taxon>
        <taxon>Basidiomycota</taxon>
        <taxon>Agaricomycotina</taxon>
        <taxon>Tremellomycetes</taxon>
        <taxon>Filobasidiales</taxon>
        <taxon>Filobasidiaceae</taxon>
        <taxon>Filobasidium</taxon>
    </lineage>
</organism>
<feature type="region of interest" description="Disordered" evidence="7">
    <location>
        <begin position="164"/>
        <end position="188"/>
    </location>
</feature>
<dbReference type="InterPro" id="IPR041698">
    <property type="entry name" value="Methyltransf_25"/>
</dbReference>
<sequence>MSHFSDQSRGNYRNYYLRRRAGHTDLAPDRDERLDLLLKDDHAKDLFQGKVVLDVGCNSGAVSQEIAQLHQAKQVIGVDIDVDLIQQCGRTVQQAFSLQKPSISQAEFPAERSRKKRKLLNGDRAGQAEEPISEGQLHYFPACFPALYGSLPIAGTSQAAISEVHGAAQEAEGGRKRSKGSENSSEAPAQKFPRNLVFYAANWAEEEIETDANRYDVVLALSLTKWIHLHGLDEGLIKFFQKCFDCIEPGGKLVLEKQGWRGYKDAKRSTQTLKDNYFKLKLRPEEDFERILLNEIGFARREAVKNGSSSGFDRSLEIYYKA</sequence>
<dbReference type="GO" id="GO:0008173">
    <property type="term" value="F:RNA methyltransferase activity"/>
    <property type="evidence" value="ECO:0007669"/>
    <property type="project" value="UniProtKB-UniRule"/>
</dbReference>
<protein>
    <recommendedName>
        <fullName evidence="6">RNA methyltransferase</fullName>
        <ecNumber evidence="6">2.1.1.-</ecNumber>
    </recommendedName>
</protein>
<evidence type="ECO:0000256" key="6">
    <source>
        <dbReference type="RuleBase" id="RU367087"/>
    </source>
</evidence>
<proteinExistence type="inferred from homology"/>
<evidence type="ECO:0000313" key="10">
    <source>
        <dbReference type="Proteomes" id="UP000812966"/>
    </source>
</evidence>
<evidence type="ECO:0000256" key="1">
    <source>
        <dbReference type="ARBA" id="ARBA00008361"/>
    </source>
</evidence>
<dbReference type="InterPro" id="IPR024160">
    <property type="entry name" value="BIN3_SAM-bd_dom"/>
</dbReference>
<gene>
    <name evidence="9" type="ORF">FFLO_03038</name>
</gene>
<accession>A0A8K0NR81</accession>
<dbReference type="GO" id="GO:0032259">
    <property type="term" value="P:methylation"/>
    <property type="evidence" value="ECO:0007669"/>
    <property type="project" value="UniProtKB-KW"/>
</dbReference>
<feature type="domain" description="Bin3-type SAM" evidence="8">
    <location>
        <begin position="31"/>
        <end position="322"/>
    </location>
</feature>
<feature type="region of interest" description="Disordered" evidence="7">
    <location>
        <begin position="104"/>
        <end position="128"/>
    </location>
</feature>
<dbReference type="GO" id="GO:0040031">
    <property type="term" value="P:snRNA modification"/>
    <property type="evidence" value="ECO:0007669"/>
    <property type="project" value="TreeGrafter"/>
</dbReference>
<evidence type="ECO:0000256" key="5">
    <source>
        <dbReference type="PROSITE-ProRule" id="PRU00848"/>
    </source>
</evidence>
<dbReference type="Proteomes" id="UP000812966">
    <property type="component" value="Unassembled WGS sequence"/>
</dbReference>
<dbReference type="Gene3D" id="3.40.50.150">
    <property type="entry name" value="Vaccinia Virus protein VP39"/>
    <property type="match status" value="1"/>
</dbReference>
<evidence type="ECO:0000256" key="2">
    <source>
        <dbReference type="ARBA" id="ARBA00022603"/>
    </source>
</evidence>
<evidence type="ECO:0000256" key="3">
    <source>
        <dbReference type="ARBA" id="ARBA00022679"/>
    </source>
</evidence>
<dbReference type="OrthoDB" id="540004at2759"/>
<evidence type="ECO:0000313" key="9">
    <source>
        <dbReference type="EMBL" id="KAG7553531.1"/>
    </source>
</evidence>
<evidence type="ECO:0000256" key="7">
    <source>
        <dbReference type="SAM" id="MobiDB-lite"/>
    </source>
</evidence>
<keyword evidence="10" id="KW-1185">Reference proteome</keyword>
<dbReference type="EMBL" id="JABELV010000053">
    <property type="protein sequence ID" value="KAG7553531.1"/>
    <property type="molecule type" value="Genomic_DNA"/>
</dbReference>
<dbReference type="PROSITE" id="PS51515">
    <property type="entry name" value="BIN3_SAM"/>
    <property type="match status" value="1"/>
</dbReference>
<dbReference type="AlphaFoldDB" id="A0A8K0NR81"/>